<protein>
    <submittedName>
        <fullName evidence="6">Cyclopropane fatty acyl phospholipid synthase (Unsaturated-phospholipid methyltransferase)</fullName>
        <ecNumber evidence="6">2.1.1.79</ecNumber>
    </submittedName>
</protein>
<dbReference type="PANTHER" id="PTHR43667:SF1">
    <property type="entry name" value="CYCLOPROPANE-FATTY-ACYL-PHOSPHOLIPID SYNTHASE"/>
    <property type="match status" value="1"/>
</dbReference>
<dbReference type="SUPFAM" id="SSF53335">
    <property type="entry name" value="S-adenosyl-L-methionine-dependent methyltransferases"/>
    <property type="match status" value="1"/>
</dbReference>
<keyword evidence="2 6" id="KW-0489">Methyltransferase</keyword>
<dbReference type="NCBIfam" id="NF008686">
    <property type="entry name" value="PRK11705.1"/>
    <property type="match status" value="1"/>
</dbReference>
<gene>
    <name evidence="6" type="primary">cfa</name>
    <name evidence="6" type="ORF">SCFA_950010</name>
</gene>
<evidence type="ECO:0000256" key="3">
    <source>
        <dbReference type="ARBA" id="ARBA00022679"/>
    </source>
</evidence>
<dbReference type="AlphaFoldDB" id="A0A485M9H2"/>
<organism evidence="6">
    <name type="scientific">anaerobic digester metagenome</name>
    <dbReference type="NCBI Taxonomy" id="1263854"/>
    <lineage>
        <taxon>unclassified sequences</taxon>
        <taxon>metagenomes</taxon>
        <taxon>ecological metagenomes</taxon>
    </lineage>
</organism>
<dbReference type="PANTHER" id="PTHR43667">
    <property type="entry name" value="CYCLOPROPANE-FATTY-ACYL-PHOSPHOLIPID SYNTHASE"/>
    <property type="match status" value="1"/>
</dbReference>
<evidence type="ECO:0000256" key="5">
    <source>
        <dbReference type="ARBA" id="ARBA00023098"/>
    </source>
</evidence>
<keyword evidence="5" id="KW-0443">Lipid metabolism</keyword>
<dbReference type="InterPro" id="IPR003333">
    <property type="entry name" value="CMAS"/>
</dbReference>
<dbReference type="GO" id="GO:0032259">
    <property type="term" value="P:methylation"/>
    <property type="evidence" value="ECO:0007669"/>
    <property type="project" value="UniProtKB-KW"/>
</dbReference>
<name>A0A485M9H2_9ZZZZ</name>
<evidence type="ECO:0000256" key="4">
    <source>
        <dbReference type="ARBA" id="ARBA00022691"/>
    </source>
</evidence>
<dbReference type="EMBL" id="CAADRM010000164">
    <property type="protein sequence ID" value="VFU19024.1"/>
    <property type="molecule type" value="Genomic_DNA"/>
</dbReference>
<evidence type="ECO:0000256" key="1">
    <source>
        <dbReference type="ARBA" id="ARBA00010815"/>
    </source>
</evidence>
<keyword evidence="3 6" id="KW-0808">Transferase</keyword>
<dbReference type="Gene3D" id="3.40.50.150">
    <property type="entry name" value="Vaccinia Virus protein VP39"/>
    <property type="match status" value="1"/>
</dbReference>
<dbReference type="EC" id="2.1.1.79" evidence="6"/>
<dbReference type="Pfam" id="PF02353">
    <property type="entry name" value="CMAS"/>
    <property type="match status" value="1"/>
</dbReference>
<accession>A0A485M9H2</accession>
<dbReference type="GO" id="GO:0008825">
    <property type="term" value="F:cyclopropane-fatty-acyl-phospholipid synthase activity"/>
    <property type="evidence" value="ECO:0007669"/>
    <property type="project" value="UniProtKB-EC"/>
</dbReference>
<dbReference type="CDD" id="cd02440">
    <property type="entry name" value="AdoMet_MTases"/>
    <property type="match status" value="1"/>
</dbReference>
<proteinExistence type="inferred from homology"/>
<reference evidence="6" key="1">
    <citation type="submission" date="2019-03" db="EMBL/GenBank/DDBJ databases">
        <authorList>
            <person name="Hao L."/>
        </authorList>
    </citation>
    <scope>NUCLEOTIDE SEQUENCE</scope>
</reference>
<comment type="similarity">
    <text evidence="1">Belongs to the CFA/CMAS family.</text>
</comment>
<evidence type="ECO:0000256" key="2">
    <source>
        <dbReference type="ARBA" id="ARBA00022603"/>
    </source>
</evidence>
<sequence>MARHDAPRIMRDLLLTAGIGINGNNPWDIIIHHRDFYDRIMRGGVLALGESYMDGWWDCEALDQMFDRALRARLDRMLKGGLSAVRHAFTARLFNLQRRTRAHEVGRRHYDIGNDLYRAMLDSRMVYTCGYWKNAKNLDEAQVAKMDLVCRKTGIKPGMRVLDLGCGWGSFARYAAETYGAEVTGVTISKEQVALGKELCKDLPVDIRYQDYREVTGKYDRVISIGILEHVGYKNYRTYMEVVDKTLKNDGIGFFHTIGGNVSVTIGNPWTTKYIFPNGQVPSIAQLGRAMEGIMVMEDWHNFGPDYDRTLMAWYENFERHWPELKDRYDERFHRMWRFYLLSSAGAFRSRSIQLWQVVMTKPGSQQPYCRLE</sequence>
<evidence type="ECO:0000313" key="6">
    <source>
        <dbReference type="EMBL" id="VFU19024.1"/>
    </source>
</evidence>
<dbReference type="PIRSF" id="PIRSF003085">
    <property type="entry name" value="CMAS"/>
    <property type="match status" value="1"/>
</dbReference>
<dbReference type="InterPro" id="IPR029063">
    <property type="entry name" value="SAM-dependent_MTases_sf"/>
</dbReference>
<dbReference type="GO" id="GO:0008610">
    <property type="term" value="P:lipid biosynthetic process"/>
    <property type="evidence" value="ECO:0007669"/>
    <property type="project" value="InterPro"/>
</dbReference>
<dbReference type="InterPro" id="IPR050723">
    <property type="entry name" value="CFA/CMAS"/>
</dbReference>
<keyword evidence="4" id="KW-0949">S-adenosyl-L-methionine</keyword>